<reference evidence="2" key="1">
    <citation type="submission" date="2014-11" db="EMBL/GenBank/DDBJ databases">
        <authorList>
            <person name="Amaro Gonzalez C."/>
        </authorList>
    </citation>
    <scope>NUCLEOTIDE SEQUENCE</scope>
</reference>
<evidence type="ECO:0000256" key="1">
    <source>
        <dbReference type="SAM" id="Phobius"/>
    </source>
</evidence>
<name>A0A0E9RW11_ANGAN</name>
<keyword evidence="1" id="KW-0812">Transmembrane</keyword>
<evidence type="ECO:0000313" key="2">
    <source>
        <dbReference type="EMBL" id="JAH33037.1"/>
    </source>
</evidence>
<dbReference type="EMBL" id="GBXM01075540">
    <property type="protein sequence ID" value="JAH33037.1"/>
    <property type="molecule type" value="Transcribed_RNA"/>
</dbReference>
<keyword evidence="1" id="KW-1133">Transmembrane helix</keyword>
<proteinExistence type="predicted"/>
<feature type="transmembrane region" description="Helical" evidence="1">
    <location>
        <begin position="6"/>
        <end position="30"/>
    </location>
</feature>
<keyword evidence="1" id="KW-0472">Membrane</keyword>
<protein>
    <submittedName>
        <fullName evidence="2">Uncharacterized protein</fullName>
    </submittedName>
</protein>
<sequence>MGKVSVVFHGIVIPISPMTFAVLTLTGYTWSPQGLVELI</sequence>
<reference evidence="2" key="2">
    <citation type="journal article" date="2015" name="Fish Shellfish Immunol.">
        <title>Early steps in the European eel (Anguilla anguilla)-Vibrio vulnificus interaction in the gills: Role of the RtxA13 toxin.</title>
        <authorList>
            <person name="Callol A."/>
            <person name="Pajuelo D."/>
            <person name="Ebbesson L."/>
            <person name="Teles M."/>
            <person name="MacKenzie S."/>
            <person name="Amaro C."/>
        </authorList>
    </citation>
    <scope>NUCLEOTIDE SEQUENCE</scope>
</reference>
<accession>A0A0E9RW11</accession>
<organism evidence="2">
    <name type="scientific">Anguilla anguilla</name>
    <name type="common">European freshwater eel</name>
    <name type="synonym">Muraena anguilla</name>
    <dbReference type="NCBI Taxonomy" id="7936"/>
    <lineage>
        <taxon>Eukaryota</taxon>
        <taxon>Metazoa</taxon>
        <taxon>Chordata</taxon>
        <taxon>Craniata</taxon>
        <taxon>Vertebrata</taxon>
        <taxon>Euteleostomi</taxon>
        <taxon>Actinopterygii</taxon>
        <taxon>Neopterygii</taxon>
        <taxon>Teleostei</taxon>
        <taxon>Anguilliformes</taxon>
        <taxon>Anguillidae</taxon>
        <taxon>Anguilla</taxon>
    </lineage>
</organism>
<dbReference type="AlphaFoldDB" id="A0A0E9RW11"/>